<dbReference type="InterPro" id="IPR015797">
    <property type="entry name" value="NUDIX_hydrolase-like_dom_sf"/>
</dbReference>
<protein>
    <recommendedName>
        <fullName evidence="1">Nudix hydrolase domain-containing protein</fullName>
    </recommendedName>
</protein>
<dbReference type="Gene3D" id="3.90.79.10">
    <property type="entry name" value="Nucleoside Triphosphate Pyrophosphohydrolase"/>
    <property type="match status" value="1"/>
</dbReference>
<dbReference type="SUPFAM" id="SSF55811">
    <property type="entry name" value="Nudix"/>
    <property type="match status" value="1"/>
</dbReference>
<accession>A0A7S2XVB5</accession>
<proteinExistence type="predicted"/>
<reference evidence="2" key="1">
    <citation type="submission" date="2021-01" db="EMBL/GenBank/DDBJ databases">
        <authorList>
            <person name="Corre E."/>
            <person name="Pelletier E."/>
            <person name="Niang G."/>
            <person name="Scheremetjew M."/>
            <person name="Finn R."/>
            <person name="Kale V."/>
            <person name="Holt S."/>
            <person name="Cochrane G."/>
            <person name="Meng A."/>
            <person name="Brown T."/>
            <person name="Cohen L."/>
        </authorList>
    </citation>
    <scope>NUCLEOTIDE SEQUENCE</scope>
    <source>
        <strain evidence="2">CCMP1661</strain>
    </source>
</reference>
<gene>
    <name evidence="2" type="ORF">FJAP1339_LOCUS1125</name>
</gene>
<dbReference type="AlphaFoldDB" id="A0A7S2XVB5"/>
<evidence type="ECO:0000259" key="1">
    <source>
        <dbReference type="PROSITE" id="PS51462"/>
    </source>
</evidence>
<dbReference type="PROSITE" id="PS51462">
    <property type="entry name" value="NUDIX"/>
    <property type="match status" value="1"/>
</dbReference>
<dbReference type="EMBL" id="HBHR01002591">
    <property type="protein sequence ID" value="CAD9858607.1"/>
    <property type="molecule type" value="Transcribed_RNA"/>
</dbReference>
<dbReference type="Gene3D" id="3.40.50.450">
    <property type="match status" value="1"/>
</dbReference>
<evidence type="ECO:0000313" key="2">
    <source>
        <dbReference type="EMBL" id="CAD9858607.1"/>
    </source>
</evidence>
<dbReference type="InterPro" id="IPR000086">
    <property type="entry name" value="NUDIX_hydrolase_dom"/>
</dbReference>
<name>A0A7S2XVB5_9STRA</name>
<organism evidence="2">
    <name type="scientific">Fibrocapsa japonica</name>
    <dbReference type="NCBI Taxonomy" id="94617"/>
    <lineage>
        <taxon>Eukaryota</taxon>
        <taxon>Sar</taxon>
        <taxon>Stramenopiles</taxon>
        <taxon>Ochrophyta</taxon>
        <taxon>Raphidophyceae</taxon>
        <taxon>Chattonellales</taxon>
        <taxon>Chattonellaceae</taxon>
        <taxon>Fibrocapsa</taxon>
    </lineage>
</organism>
<sequence length="411" mass="45361">MATFPILRNPNDAFPDSWNKSICILCTSSKQEKDALDALEQKGFENGVIFVPPKDNRDEEWEEKVFQFSDLILFWFDTSEDEKNLAEFGRWAATGKALCGKADAFQSSKIEKLAKEGKLTVSTSMADLIAQVDKKLAKCTQPRELGERQVPAHVWLTPSFQLWVKSVKEVGNRLDAAKLEYSFRVGPGGVFTLYWVIHADVHVTAENRNKSNEIVIGRPDVSMIFAYRTNGPHLMDTDVVLIKEFRSPCRGGDGFVHELPGGSSFKFDPATAPEDAMLGTAAEELEEEAGVKVEGSRMTYHGSKQIASTVCAHHAHLFSVELSEAEMNKIKDDASKKVALGVIEETERTYPEVHKLRDLMKSQLIDFAAIGMINSVLAARFAGGDKAQSANVSSESAPDLWTGLGLQCVIA</sequence>
<feature type="domain" description="Nudix hydrolase" evidence="1">
    <location>
        <begin position="217"/>
        <end position="381"/>
    </location>
</feature>